<reference evidence="1 2" key="1">
    <citation type="journal article" date="2022" name="Hortic Res">
        <title>A haplotype resolved chromosomal level avocado genome allows analysis of novel avocado genes.</title>
        <authorList>
            <person name="Nath O."/>
            <person name="Fletcher S.J."/>
            <person name="Hayward A."/>
            <person name="Shaw L.M."/>
            <person name="Masouleh A.K."/>
            <person name="Furtado A."/>
            <person name="Henry R.J."/>
            <person name="Mitter N."/>
        </authorList>
    </citation>
    <scope>NUCLEOTIDE SEQUENCE [LARGE SCALE GENOMIC DNA]</scope>
    <source>
        <strain evidence="2">cv. Hass</strain>
    </source>
</reference>
<accession>A0ACC2MZ67</accession>
<evidence type="ECO:0000313" key="1">
    <source>
        <dbReference type="EMBL" id="KAJ8650940.1"/>
    </source>
</evidence>
<dbReference type="EMBL" id="CM056809">
    <property type="protein sequence ID" value="KAJ8650940.1"/>
    <property type="molecule type" value="Genomic_DNA"/>
</dbReference>
<evidence type="ECO:0000313" key="2">
    <source>
        <dbReference type="Proteomes" id="UP001234297"/>
    </source>
</evidence>
<keyword evidence="2" id="KW-1185">Reference proteome</keyword>
<sequence length="119" mass="12781">MERNIDAMENGYQEFVSALAHVFEANELSGGHRTAATDAALEKLKLQRELFKVACDEAEDLVELVKKHICLELPGDRATDSVAPKTGGQDAASLPPNNVVVLDQRSKAVGTGTAVHPNE</sequence>
<organism evidence="1 2">
    <name type="scientific">Persea americana</name>
    <name type="common">Avocado</name>
    <dbReference type="NCBI Taxonomy" id="3435"/>
    <lineage>
        <taxon>Eukaryota</taxon>
        <taxon>Viridiplantae</taxon>
        <taxon>Streptophyta</taxon>
        <taxon>Embryophyta</taxon>
        <taxon>Tracheophyta</taxon>
        <taxon>Spermatophyta</taxon>
        <taxon>Magnoliopsida</taxon>
        <taxon>Magnoliidae</taxon>
        <taxon>Laurales</taxon>
        <taxon>Lauraceae</taxon>
        <taxon>Persea</taxon>
    </lineage>
</organism>
<protein>
    <submittedName>
        <fullName evidence="1">Uncharacterized protein</fullName>
    </submittedName>
</protein>
<proteinExistence type="predicted"/>
<gene>
    <name evidence="1" type="ORF">MRB53_003963</name>
</gene>
<comment type="caution">
    <text evidence="1">The sequence shown here is derived from an EMBL/GenBank/DDBJ whole genome shotgun (WGS) entry which is preliminary data.</text>
</comment>
<name>A0ACC2MZ67_PERAE</name>
<dbReference type="Proteomes" id="UP001234297">
    <property type="component" value="Chromosome 1"/>
</dbReference>